<sequence>MMKHYIGQLLLGTLVLGSACTNHREIIEGDTSVNVTFKAQQSPSTKGGDDDEMSVLIFKKEENQFTKTESIQESPWFTEKEHLQKNILLPTGIYRFLLAKGFSQNAVSSEKISFVTEDNPENLISTSYDRNYYFQYPTHVVNEQTELNHCTTALFTDSDQEEIQDSQTEYDLSTMNQAQISRKINHLQGQLCFIMQRARKENGQYISIDSPENTFDNALKKIDGINLTIEGSSSRCYLSETGLIFKNPMSYHCSARLQDGNFSFKKFDVDKFVSLFSPAIEKADYQKYEGAAYCEGPLLFPAPLNQTICITIDIDYTGTLKSKTFTLKDITLERNKMYLFTLWILNENIDISISPDAELNLEELKFNSQVAGNDGFWN</sequence>
<dbReference type="PROSITE" id="PS51257">
    <property type="entry name" value="PROKAR_LIPOPROTEIN"/>
    <property type="match status" value="1"/>
</dbReference>
<reference evidence="1 2" key="1">
    <citation type="submission" date="2008-12" db="EMBL/GenBank/DDBJ databases">
        <title>Annotation of Bacteroides fragilis strain 3_1_12.</title>
        <authorList>
            <consortium name="The Broad Institute Genome Sequencing Platform"/>
            <person name="Ward D."/>
            <person name="Young S.K."/>
            <person name="Kodira C.D."/>
            <person name="Zeng Q."/>
            <person name="Koehrsen M."/>
            <person name="Alvarado L."/>
            <person name="Berlin A."/>
            <person name="Borenstein D."/>
            <person name="Chen Z."/>
            <person name="Engels R."/>
            <person name="Freedman E."/>
            <person name="Gellesch M."/>
            <person name="Goldberg J."/>
            <person name="Griggs A."/>
            <person name="Gujja S."/>
            <person name="Heiman D."/>
            <person name="Hepburn T."/>
            <person name="Howarth C."/>
            <person name="Jen D."/>
            <person name="Larson L."/>
            <person name="Lewis B."/>
            <person name="Mehta T."/>
            <person name="Park D."/>
            <person name="Pearson M."/>
            <person name="Roberts A."/>
            <person name="Saif S."/>
            <person name="Shea T."/>
            <person name="Shenoy N."/>
            <person name="Sisk P."/>
            <person name="Stolte C."/>
            <person name="Sykes S."/>
            <person name="Walk T."/>
            <person name="White J."/>
            <person name="Yandava C."/>
            <person name="Allen-Vercoe E."/>
            <person name="Strauss J."/>
            <person name="Ambrose C."/>
            <person name="Lander E."/>
            <person name="Nusbaum C."/>
            <person name="Galagan J."/>
            <person name="Birren B."/>
        </authorList>
    </citation>
    <scope>NUCLEOTIDE SEQUENCE [LARGE SCALE GENOMIC DNA]</scope>
    <source>
        <strain evidence="1 2">3_1_12</strain>
    </source>
</reference>
<evidence type="ECO:0008006" key="3">
    <source>
        <dbReference type="Google" id="ProtNLM"/>
    </source>
</evidence>
<proteinExistence type="predicted"/>
<organism evidence="1 2">
    <name type="scientific">Bacteroides fragilis 3_1_12</name>
    <dbReference type="NCBI Taxonomy" id="457424"/>
    <lineage>
        <taxon>Bacteria</taxon>
        <taxon>Pseudomonadati</taxon>
        <taxon>Bacteroidota</taxon>
        <taxon>Bacteroidia</taxon>
        <taxon>Bacteroidales</taxon>
        <taxon>Bacteroidaceae</taxon>
        <taxon>Bacteroides</taxon>
    </lineage>
</organism>
<name>A0ABN0BPH6_BACFG</name>
<dbReference type="EMBL" id="EQ973215">
    <property type="protein sequence ID" value="EFR54816.1"/>
    <property type="molecule type" value="Genomic_DNA"/>
</dbReference>
<protein>
    <recommendedName>
        <fullName evidence="3">Lipoprotein</fullName>
    </recommendedName>
</protein>
<evidence type="ECO:0000313" key="1">
    <source>
        <dbReference type="EMBL" id="EFR54816.1"/>
    </source>
</evidence>
<evidence type="ECO:0000313" key="2">
    <source>
        <dbReference type="Proteomes" id="UP000005101"/>
    </source>
</evidence>
<dbReference type="Proteomes" id="UP000005101">
    <property type="component" value="Unassembled WGS sequence"/>
</dbReference>
<accession>A0ABN0BPH6</accession>
<gene>
    <name evidence="1" type="ORF">BFAG_03514</name>
</gene>
<keyword evidence="2" id="KW-1185">Reference proteome</keyword>